<proteinExistence type="predicted"/>
<feature type="region of interest" description="Disordered" evidence="1">
    <location>
        <begin position="313"/>
        <end position="334"/>
    </location>
</feature>
<name>A0A976FL96_BRELC</name>
<dbReference type="GeneID" id="94350711"/>
<dbReference type="KEGG" id="blac:94350711"/>
<feature type="compositionally biased region" description="Polar residues" evidence="1">
    <location>
        <begin position="316"/>
        <end position="332"/>
    </location>
</feature>
<dbReference type="RefSeq" id="XP_067818237.1">
    <property type="nucleotide sequence ID" value="XM_067965040.1"/>
</dbReference>
<organism evidence="2 3">
    <name type="scientific">Bremia lactucae</name>
    <name type="common">Lettuce downy mildew</name>
    <dbReference type="NCBI Taxonomy" id="4779"/>
    <lineage>
        <taxon>Eukaryota</taxon>
        <taxon>Sar</taxon>
        <taxon>Stramenopiles</taxon>
        <taxon>Oomycota</taxon>
        <taxon>Peronosporomycetes</taxon>
        <taxon>Peronosporales</taxon>
        <taxon>Peronosporaceae</taxon>
        <taxon>Bremia</taxon>
    </lineage>
</organism>
<evidence type="ECO:0008006" key="4">
    <source>
        <dbReference type="Google" id="ProtNLM"/>
    </source>
</evidence>
<dbReference type="Proteomes" id="UP000294530">
    <property type="component" value="Unassembled WGS sequence"/>
</dbReference>
<evidence type="ECO:0000313" key="3">
    <source>
        <dbReference type="Proteomes" id="UP000294530"/>
    </source>
</evidence>
<sequence length="360" mass="39855">MNAASAVFTIRRVRLSETHGLTMVLLDQMTCRLADSLDIHDVNVDQLLQGEGEFGELGELLNADTITELVPCVEQDKSFNEQFSAIIRDDMRDNEKLIRAMLLKSIESAETTKVSSGNVSDVVELDNHIEAEVLTLFSSFSDVVVSPAGDSIDEENLVDLPDFYCEIQEHNVAICPGENSYQSADNGNDNTKNVGAKCGYSLDKNCVISREEVRDPPVKQNLTDSLEESKVALFISELEQARTIEATNQSMKLAPANIDSRVFVPTFSVRIEHSDDLNARPAIGFDSHMLVGPPKINVASREERVRRCKYKRRCRSGSTTKLPNPSLSSTRRASAAKRQRVIGRFVSEAPSFVSITALQK</sequence>
<evidence type="ECO:0000256" key="1">
    <source>
        <dbReference type="SAM" id="MobiDB-lite"/>
    </source>
</evidence>
<gene>
    <name evidence="2" type="ORF">CCR75_006976</name>
</gene>
<accession>A0A976FL96</accession>
<protein>
    <recommendedName>
        <fullName evidence="4">CCT domain-containing protein</fullName>
    </recommendedName>
</protein>
<comment type="caution">
    <text evidence="2">The sequence shown here is derived from an EMBL/GenBank/DDBJ whole genome shotgun (WGS) entry which is preliminary data.</text>
</comment>
<dbReference type="OrthoDB" id="73854at2759"/>
<reference evidence="2 3" key="1">
    <citation type="journal article" date="2021" name="Genome Biol.">
        <title>AFLAP: assembly-free linkage analysis pipeline using k-mers from genome sequencing data.</title>
        <authorList>
            <person name="Fletcher K."/>
            <person name="Zhang L."/>
            <person name="Gil J."/>
            <person name="Han R."/>
            <person name="Cavanaugh K."/>
            <person name="Michelmore R."/>
        </authorList>
    </citation>
    <scope>NUCLEOTIDE SEQUENCE [LARGE SCALE GENOMIC DNA]</scope>
    <source>
        <strain evidence="2 3">SF5</strain>
    </source>
</reference>
<dbReference type="AlphaFoldDB" id="A0A976FL96"/>
<evidence type="ECO:0000313" key="2">
    <source>
        <dbReference type="EMBL" id="TDH68738.1"/>
    </source>
</evidence>
<dbReference type="EMBL" id="SHOA02000019">
    <property type="protein sequence ID" value="TDH68738.1"/>
    <property type="molecule type" value="Genomic_DNA"/>
</dbReference>
<keyword evidence="3" id="KW-1185">Reference proteome</keyword>